<dbReference type="PANTHER" id="PTHR33231">
    <property type="entry name" value="30S RIBOSOMAL PROTEIN"/>
    <property type="match status" value="1"/>
</dbReference>
<evidence type="ECO:0000256" key="4">
    <source>
        <dbReference type="HAMAP-Rule" id="MF_00839"/>
    </source>
</evidence>
<dbReference type="Gene3D" id="3.30.160.100">
    <property type="entry name" value="Ribosome hibernation promotion factor-like"/>
    <property type="match status" value="1"/>
</dbReference>
<evidence type="ECO:0000313" key="7">
    <source>
        <dbReference type="Proteomes" id="UP000294881"/>
    </source>
</evidence>
<dbReference type="GO" id="GO:0045900">
    <property type="term" value="P:negative regulation of translational elongation"/>
    <property type="evidence" value="ECO:0007669"/>
    <property type="project" value="TreeGrafter"/>
</dbReference>
<evidence type="ECO:0000256" key="1">
    <source>
        <dbReference type="ARBA" id="ARBA00022845"/>
    </source>
</evidence>
<accession>A0A4R2GX90</accession>
<dbReference type="InterPro" id="IPR032528">
    <property type="entry name" value="Ribosom_S30AE_C"/>
</dbReference>
<dbReference type="RefSeq" id="WP_132002692.1">
    <property type="nucleotide sequence ID" value="NZ_JBHUNN010000002.1"/>
</dbReference>
<dbReference type="InterPro" id="IPR003489">
    <property type="entry name" value="RHF/RaiA"/>
</dbReference>
<evidence type="ECO:0000313" key="6">
    <source>
        <dbReference type="EMBL" id="TCO15819.1"/>
    </source>
</evidence>
<dbReference type="Pfam" id="PF16321">
    <property type="entry name" value="Ribosom_S30AE_C"/>
    <property type="match status" value="1"/>
</dbReference>
<protein>
    <recommendedName>
        <fullName evidence="3 4">Ribosome hibernation promoting factor</fullName>
        <shortName evidence="4">HPF</shortName>
    </recommendedName>
</protein>
<dbReference type="OrthoDB" id="9794975at2"/>
<evidence type="ECO:0000256" key="2">
    <source>
        <dbReference type="ARBA" id="ARBA00038695"/>
    </source>
</evidence>
<comment type="similarity">
    <text evidence="4">Belongs to the HPF/YfiA ribosome-associated protein family. Long HPF subfamily.</text>
</comment>
<comment type="function">
    <text evidence="4">Required for dimerization of active 70S ribosomes into 100S ribosomes in stationary phase; 100S ribosomes are translationally inactive and sometimes present during exponential growth.</text>
</comment>
<dbReference type="GO" id="GO:0022627">
    <property type="term" value="C:cytosolic small ribosomal subunit"/>
    <property type="evidence" value="ECO:0007669"/>
    <property type="project" value="TreeGrafter"/>
</dbReference>
<dbReference type="EMBL" id="SLWL01000001">
    <property type="protein sequence ID" value="TCO15819.1"/>
    <property type="molecule type" value="Genomic_DNA"/>
</dbReference>
<dbReference type="GO" id="GO:0043024">
    <property type="term" value="F:ribosomal small subunit binding"/>
    <property type="evidence" value="ECO:0007669"/>
    <property type="project" value="TreeGrafter"/>
</dbReference>
<keyword evidence="7" id="KW-1185">Reference proteome</keyword>
<keyword evidence="4" id="KW-0963">Cytoplasm</keyword>
<feature type="domain" description="Sigma 54 modulation/S30EA ribosomal protein C-terminal" evidence="5">
    <location>
        <begin position="139"/>
        <end position="192"/>
    </location>
</feature>
<reference evidence="6 7" key="1">
    <citation type="submission" date="2019-03" db="EMBL/GenBank/DDBJ databases">
        <title>Genomic Encyclopedia of Type Strains, Phase IV (KMG-IV): sequencing the most valuable type-strain genomes for metagenomic binning, comparative biology and taxonomic classification.</title>
        <authorList>
            <person name="Goeker M."/>
        </authorList>
    </citation>
    <scope>NUCLEOTIDE SEQUENCE [LARGE SCALE GENOMIC DNA]</scope>
    <source>
        <strain evidence="6 7">DSM 22958</strain>
    </source>
</reference>
<dbReference type="Proteomes" id="UP000294881">
    <property type="component" value="Unassembled WGS sequence"/>
</dbReference>
<dbReference type="InterPro" id="IPR034694">
    <property type="entry name" value="HPF_long/plastid"/>
</dbReference>
<dbReference type="InterPro" id="IPR050574">
    <property type="entry name" value="HPF/YfiA_ribosome-assoc"/>
</dbReference>
<dbReference type="NCBIfam" id="TIGR00741">
    <property type="entry name" value="yfiA"/>
    <property type="match status" value="1"/>
</dbReference>
<comment type="subunit">
    <text evidence="4">Interacts with 100S ribosomes.</text>
</comment>
<comment type="caution">
    <text evidence="6">The sequence shown here is derived from an EMBL/GenBank/DDBJ whole genome shotgun (WGS) entry which is preliminary data.</text>
</comment>
<dbReference type="InterPro" id="IPR036567">
    <property type="entry name" value="RHF-like"/>
</dbReference>
<evidence type="ECO:0000256" key="3">
    <source>
        <dbReference type="ARBA" id="ARBA00041148"/>
    </source>
</evidence>
<dbReference type="Gene3D" id="3.30.505.50">
    <property type="entry name" value="Sigma 54 modulation/S30EA ribosomal protein, C-terminal domain"/>
    <property type="match status" value="1"/>
</dbReference>
<dbReference type="HAMAP" id="MF_00839">
    <property type="entry name" value="HPF"/>
    <property type="match status" value="1"/>
</dbReference>
<dbReference type="PANTHER" id="PTHR33231:SF1">
    <property type="entry name" value="30S RIBOSOMAL PROTEIN"/>
    <property type="match status" value="1"/>
</dbReference>
<evidence type="ECO:0000259" key="5">
    <source>
        <dbReference type="Pfam" id="PF16321"/>
    </source>
</evidence>
<gene>
    <name evidence="4" type="primary">hpf</name>
    <name evidence="6" type="ORF">EV666_10167</name>
</gene>
<keyword evidence="1 4" id="KW-0810">Translation regulation</keyword>
<dbReference type="Pfam" id="PF02482">
    <property type="entry name" value="Ribosomal_S30AE"/>
    <property type="match status" value="1"/>
</dbReference>
<sequence>MTLRVSGKNMDIGSALRGQIEVRVNAAVEKYFGGNASGHVTLTRDGGGYRTECGLHLDSGVTLEASGISHDPVISFDQAADRMEKRLRRYNARLKSRQAANDAWASPVLNGAGEADDGDYVSATVFAEPGDEADQEDFHPVVVAEMTKTLPVLPVSSAVSQLDITGAPILLFRHAGTSRLNIVYRRNDGTIGWVDPPASEKA</sequence>
<proteinExistence type="inferred from homology"/>
<dbReference type="AlphaFoldDB" id="A0A4R2GX90"/>
<comment type="subunit">
    <text evidence="2">Associates exclusively with 100S ribosomes, which are dimers of 70S ribosomes.</text>
</comment>
<organism evidence="6 7">
    <name type="scientific">Camelimonas lactis</name>
    <dbReference type="NCBI Taxonomy" id="659006"/>
    <lineage>
        <taxon>Bacteria</taxon>
        <taxon>Pseudomonadati</taxon>
        <taxon>Pseudomonadota</taxon>
        <taxon>Alphaproteobacteria</taxon>
        <taxon>Hyphomicrobiales</taxon>
        <taxon>Chelatococcaceae</taxon>
        <taxon>Camelimonas</taxon>
    </lineage>
</organism>
<dbReference type="SUPFAM" id="SSF69754">
    <property type="entry name" value="Ribosome binding protein Y (YfiA homologue)"/>
    <property type="match status" value="1"/>
</dbReference>
<name>A0A4R2GX90_9HYPH</name>
<dbReference type="InterPro" id="IPR038416">
    <property type="entry name" value="Ribosom_S30AE_C_sf"/>
</dbReference>
<comment type="subcellular location">
    <subcellularLocation>
        <location evidence="4">Cytoplasm</location>
    </subcellularLocation>
</comment>